<proteinExistence type="predicted"/>
<reference evidence="1" key="1">
    <citation type="submission" date="2020-06" db="EMBL/GenBank/DDBJ databases">
        <title>Unique genomic features of the anaerobic methanotrophic archaea.</title>
        <authorList>
            <person name="Chadwick G.L."/>
            <person name="Skennerton C.T."/>
            <person name="Laso-Perez R."/>
            <person name="Leu A.O."/>
            <person name="Speth D.R."/>
            <person name="Yu H."/>
            <person name="Morgan-Lang C."/>
            <person name="Hatzenpichler R."/>
            <person name="Goudeau D."/>
            <person name="Malmstrom R."/>
            <person name="Brazelton W.J."/>
            <person name="Woyke T."/>
            <person name="Hallam S.J."/>
            <person name="Tyson G.W."/>
            <person name="Wegener G."/>
            <person name="Boetius A."/>
            <person name="Orphan V."/>
        </authorList>
    </citation>
    <scope>NUCLEOTIDE SEQUENCE</scope>
</reference>
<accession>A0A7G9YQU3</accession>
<organism evidence="1">
    <name type="scientific">Candidatus Methanogaster sp. ANME-2c ERB4</name>
    <dbReference type="NCBI Taxonomy" id="2759911"/>
    <lineage>
        <taxon>Archaea</taxon>
        <taxon>Methanobacteriati</taxon>
        <taxon>Methanobacteriota</taxon>
        <taxon>Stenosarchaea group</taxon>
        <taxon>Methanomicrobia</taxon>
        <taxon>Methanosarcinales</taxon>
        <taxon>ANME-2 cluster</taxon>
        <taxon>Candidatus Methanogasteraceae</taxon>
        <taxon>Candidatus Methanogaster</taxon>
    </lineage>
</organism>
<dbReference type="AlphaFoldDB" id="A0A7G9YQU3"/>
<protein>
    <submittedName>
        <fullName evidence="1">Uncharacterized protein</fullName>
    </submittedName>
</protein>
<sequence length="37" mass="4191">MYHGGTGCDHIMRCDLYGRLVVSLLITTVNLSKHMVR</sequence>
<name>A0A7G9YQU3_9EURY</name>
<gene>
    <name evidence="1" type="ORF">BOLHPIDD_00018</name>
</gene>
<evidence type="ECO:0000313" key="1">
    <source>
        <dbReference type="EMBL" id="QNO50377.1"/>
    </source>
</evidence>
<dbReference type="EMBL" id="MT631432">
    <property type="protein sequence ID" value="QNO50377.1"/>
    <property type="molecule type" value="Genomic_DNA"/>
</dbReference>